<keyword evidence="3" id="KW-1185">Reference proteome</keyword>
<accession>A0AA41UI59</accession>
<feature type="domain" description="Putative regulatory protein FmdB zinc ribbon" evidence="1">
    <location>
        <begin position="1"/>
        <end position="40"/>
    </location>
</feature>
<reference evidence="2" key="1">
    <citation type="submission" date="2022-04" db="EMBL/GenBank/DDBJ databases">
        <title>Desulfatitalea alkaliphila sp. nov., a novel anaerobic sulfate-reducing bacterium isolated from terrestrial mud volcano, Taman Peninsula, Russia.</title>
        <authorList>
            <person name="Khomyakova M.A."/>
            <person name="Merkel A.Y."/>
            <person name="Slobodkin A.I."/>
        </authorList>
    </citation>
    <scope>NUCLEOTIDE SEQUENCE</scope>
    <source>
        <strain evidence="2">M08but</strain>
    </source>
</reference>
<comment type="caution">
    <text evidence="2">The sequence shown here is derived from an EMBL/GenBank/DDBJ whole genome shotgun (WGS) entry which is preliminary data.</text>
</comment>
<evidence type="ECO:0000313" key="3">
    <source>
        <dbReference type="Proteomes" id="UP001165427"/>
    </source>
</evidence>
<evidence type="ECO:0000259" key="1">
    <source>
        <dbReference type="SMART" id="SM00834"/>
    </source>
</evidence>
<protein>
    <submittedName>
        <fullName evidence="2">Zinc ribbon domain-containing protein</fullName>
    </submittedName>
</protein>
<dbReference type="NCBIfam" id="TIGR02605">
    <property type="entry name" value="CxxC_CxxC_SSSS"/>
    <property type="match status" value="1"/>
</dbReference>
<name>A0AA41UI59_9BACT</name>
<dbReference type="Pfam" id="PF09723">
    <property type="entry name" value="Zn_ribbon_8"/>
    <property type="match status" value="1"/>
</dbReference>
<gene>
    <name evidence="2" type="ORF">MRX98_03910</name>
</gene>
<evidence type="ECO:0000313" key="2">
    <source>
        <dbReference type="EMBL" id="MCJ8499709.1"/>
    </source>
</evidence>
<dbReference type="InterPro" id="IPR013429">
    <property type="entry name" value="Regulatory_FmdB_Zinc_ribbon"/>
</dbReference>
<sequence length="61" mass="6806">MPVYEFECKCGHVFEDLVPMGTENHPCPVCKGKKAKKIMSTCTFELKGGGWYADGYASTRK</sequence>
<proteinExistence type="predicted"/>
<organism evidence="2 3">
    <name type="scientific">Desulfatitalea alkaliphila</name>
    <dbReference type="NCBI Taxonomy" id="2929485"/>
    <lineage>
        <taxon>Bacteria</taxon>
        <taxon>Pseudomonadati</taxon>
        <taxon>Thermodesulfobacteriota</taxon>
        <taxon>Desulfobacteria</taxon>
        <taxon>Desulfobacterales</taxon>
        <taxon>Desulfosarcinaceae</taxon>
        <taxon>Desulfatitalea</taxon>
    </lineage>
</organism>
<dbReference type="Proteomes" id="UP001165427">
    <property type="component" value="Unassembled WGS sequence"/>
</dbReference>
<dbReference type="AlphaFoldDB" id="A0AA41UI59"/>
<dbReference type="SMART" id="SM00834">
    <property type="entry name" value="CxxC_CXXC_SSSS"/>
    <property type="match status" value="1"/>
</dbReference>
<dbReference type="EMBL" id="JALJRB010000003">
    <property type="protein sequence ID" value="MCJ8499709.1"/>
    <property type="molecule type" value="Genomic_DNA"/>
</dbReference>
<dbReference type="RefSeq" id="WP_246903174.1">
    <property type="nucleotide sequence ID" value="NZ_JALJRB010000003.1"/>
</dbReference>